<dbReference type="InterPro" id="IPR001647">
    <property type="entry name" value="HTH_TetR"/>
</dbReference>
<dbReference type="PATRIC" id="fig|710685.3.peg.2738"/>
<dbReference type="EMBL" id="CP003169">
    <property type="protein sequence ID" value="AEV73329.1"/>
    <property type="molecule type" value="Genomic_DNA"/>
</dbReference>
<dbReference type="HOGENOM" id="CLU_069356_38_0_11"/>
<dbReference type="GO" id="GO:0000976">
    <property type="term" value="F:transcription cis-regulatory region binding"/>
    <property type="evidence" value="ECO:0007669"/>
    <property type="project" value="TreeGrafter"/>
</dbReference>
<dbReference type="eggNOG" id="COG1309">
    <property type="taxonomic scope" value="Bacteria"/>
</dbReference>
<keyword evidence="1" id="KW-0805">Transcription regulation</keyword>
<dbReference type="GO" id="GO:0003700">
    <property type="term" value="F:DNA-binding transcription factor activity"/>
    <property type="evidence" value="ECO:0007669"/>
    <property type="project" value="TreeGrafter"/>
</dbReference>
<organism evidence="6 7">
    <name type="scientific">Mycolicibacterium rhodesiae (strain NBB3)</name>
    <name type="common">Mycobacterium rhodesiae</name>
    <dbReference type="NCBI Taxonomy" id="710685"/>
    <lineage>
        <taxon>Bacteria</taxon>
        <taxon>Bacillati</taxon>
        <taxon>Actinomycetota</taxon>
        <taxon>Actinomycetes</taxon>
        <taxon>Mycobacteriales</taxon>
        <taxon>Mycobacteriaceae</taxon>
        <taxon>Mycolicibacterium</taxon>
    </lineage>
</organism>
<feature type="DNA-binding region" description="H-T-H motif" evidence="4">
    <location>
        <begin position="37"/>
        <end position="56"/>
    </location>
</feature>
<evidence type="ECO:0000256" key="2">
    <source>
        <dbReference type="ARBA" id="ARBA00023125"/>
    </source>
</evidence>
<dbReference type="SUPFAM" id="SSF48498">
    <property type="entry name" value="Tetracyclin repressor-like, C-terminal domain"/>
    <property type="match status" value="1"/>
</dbReference>
<keyword evidence="3" id="KW-0804">Transcription</keyword>
<sequence>MTAAGDTQRRQRADARRNIAAILDAALACLSRDPDASIGDIARTAGVGRVTLYGHFPTRAELVDAVFARTLAEADETLNTVDLTGDPRAALARLVASSWQIVNRHRALLQAAQRTIGSGRIREQHEIPHQRVQALIKRGRREGVFRTDLPTTWLMAAFHNVLHGAADEIAAGRLNEKAAGRTIVATLLAAFTAPGQLVQQVPL</sequence>
<dbReference type="PANTHER" id="PTHR30055">
    <property type="entry name" value="HTH-TYPE TRANSCRIPTIONAL REGULATOR RUTR"/>
    <property type="match status" value="1"/>
</dbReference>
<evidence type="ECO:0000313" key="7">
    <source>
        <dbReference type="Proteomes" id="UP000005442"/>
    </source>
</evidence>
<dbReference type="KEGG" id="mrh:MycrhN_2749"/>
<dbReference type="SUPFAM" id="SSF46689">
    <property type="entry name" value="Homeodomain-like"/>
    <property type="match status" value="1"/>
</dbReference>
<dbReference type="OrthoDB" id="3869819at2"/>
<dbReference type="Proteomes" id="UP000005442">
    <property type="component" value="Chromosome"/>
</dbReference>
<dbReference type="InterPro" id="IPR009057">
    <property type="entry name" value="Homeodomain-like_sf"/>
</dbReference>
<dbReference type="PANTHER" id="PTHR30055:SF234">
    <property type="entry name" value="HTH-TYPE TRANSCRIPTIONAL REGULATOR BETI"/>
    <property type="match status" value="1"/>
</dbReference>
<reference evidence="6 7" key="1">
    <citation type="submission" date="2011-12" db="EMBL/GenBank/DDBJ databases">
        <title>Complete sequence of Mycobacterium rhodesiae NBB3.</title>
        <authorList>
            <consortium name="US DOE Joint Genome Institute"/>
            <person name="Lucas S."/>
            <person name="Han J."/>
            <person name="Lapidus A."/>
            <person name="Cheng J.-F."/>
            <person name="Goodwin L."/>
            <person name="Pitluck S."/>
            <person name="Peters L."/>
            <person name="Mikhailova N."/>
            <person name="Gu W."/>
            <person name="Detter J.C."/>
            <person name="Han C."/>
            <person name="Tapia R."/>
            <person name="Land M."/>
            <person name="Hauser L."/>
            <person name="Kyrpides N."/>
            <person name="Ivanova N."/>
            <person name="Pagani I."/>
            <person name="Mattes T."/>
            <person name="Holmes A."/>
            <person name="Rutledge P."/>
            <person name="Paulsen I."/>
            <person name="Coleman N."/>
            <person name="Woyke T."/>
        </authorList>
    </citation>
    <scope>NUCLEOTIDE SEQUENCE [LARGE SCALE GENOMIC DNA]</scope>
    <source>
        <strain evidence="6 7">NBB3</strain>
    </source>
</reference>
<evidence type="ECO:0000256" key="1">
    <source>
        <dbReference type="ARBA" id="ARBA00023015"/>
    </source>
</evidence>
<dbReference type="PROSITE" id="PS50977">
    <property type="entry name" value="HTH_TETR_2"/>
    <property type="match status" value="1"/>
</dbReference>
<keyword evidence="7" id="KW-1185">Reference proteome</keyword>
<accession>G8RH25</accession>
<dbReference type="RefSeq" id="WP_014211139.1">
    <property type="nucleotide sequence ID" value="NC_016604.1"/>
</dbReference>
<name>G8RH25_MYCRN</name>
<dbReference type="Pfam" id="PF00440">
    <property type="entry name" value="TetR_N"/>
    <property type="match status" value="1"/>
</dbReference>
<keyword evidence="2 4" id="KW-0238">DNA-binding</keyword>
<evidence type="ECO:0000256" key="3">
    <source>
        <dbReference type="ARBA" id="ARBA00023163"/>
    </source>
</evidence>
<feature type="domain" description="HTH tetR-type" evidence="5">
    <location>
        <begin position="16"/>
        <end position="74"/>
    </location>
</feature>
<gene>
    <name evidence="6" type="ordered locus">MycrhN_2749</name>
</gene>
<dbReference type="InterPro" id="IPR036271">
    <property type="entry name" value="Tet_transcr_reg_TetR-rel_C_sf"/>
</dbReference>
<dbReference type="Gene3D" id="1.10.357.10">
    <property type="entry name" value="Tetracycline Repressor, domain 2"/>
    <property type="match status" value="1"/>
</dbReference>
<dbReference type="InterPro" id="IPR050109">
    <property type="entry name" value="HTH-type_TetR-like_transc_reg"/>
</dbReference>
<evidence type="ECO:0000259" key="5">
    <source>
        <dbReference type="PROSITE" id="PS50977"/>
    </source>
</evidence>
<evidence type="ECO:0000256" key="4">
    <source>
        <dbReference type="PROSITE-ProRule" id="PRU00335"/>
    </source>
</evidence>
<dbReference type="STRING" id="710685.MycrhN_2749"/>
<proteinExistence type="predicted"/>
<evidence type="ECO:0000313" key="6">
    <source>
        <dbReference type="EMBL" id="AEV73329.1"/>
    </source>
</evidence>
<dbReference type="AlphaFoldDB" id="G8RH25"/>
<protein>
    <submittedName>
        <fullName evidence="6">Transcriptional regulator</fullName>
    </submittedName>
</protein>